<sequence>MCARFTDRPVCDGVGKAPPLSLFFTPSNPSERGEPEQALSPPAFHSLYVDAFPFSLRNYRWIILTAAGRTNKTSTTPVDKAQRGYVKELMKALG</sequence>
<reference evidence="1" key="1">
    <citation type="submission" date="2019-11" db="UniProtKB">
        <authorList>
            <consortium name="WormBaseParasite"/>
        </authorList>
    </citation>
    <scope>IDENTIFICATION</scope>
</reference>
<protein>
    <submittedName>
        <fullName evidence="1">SOS response associated peptidase (SRAP)</fullName>
    </submittedName>
</protein>
<proteinExistence type="predicted"/>
<name>A0A5K3FT91_MESCO</name>
<accession>A0A5K3FT91</accession>
<organism evidence="1">
    <name type="scientific">Mesocestoides corti</name>
    <name type="common">Flatworm</name>
    <dbReference type="NCBI Taxonomy" id="53468"/>
    <lineage>
        <taxon>Eukaryota</taxon>
        <taxon>Metazoa</taxon>
        <taxon>Spiralia</taxon>
        <taxon>Lophotrochozoa</taxon>
        <taxon>Platyhelminthes</taxon>
        <taxon>Cestoda</taxon>
        <taxon>Eucestoda</taxon>
        <taxon>Cyclophyllidea</taxon>
        <taxon>Mesocestoididae</taxon>
        <taxon>Mesocestoides</taxon>
    </lineage>
</organism>
<dbReference type="AlphaFoldDB" id="A0A5K3FT91"/>
<dbReference type="WBParaSite" id="MCU_011473-RA">
    <property type="protein sequence ID" value="MCU_011473-RA"/>
    <property type="gene ID" value="MCU_011473"/>
</dbReference>
<evidence type="ECO:0000313" key="1">
    <source>
        <dbReference type="WBParaSite" id="MCU_011473-RA"/>
    </source>
</evidence>